<reference evidence="1" key="1">
    <citation type="submission" date="2018-04" db="EMBL/GenBank/DDBJ databases">
        <title>Whole genome sequencing of Hypsizygus marmoreus.</title>
        <authorList>
            <person name="Choi I.-G."/>
            <person name="Min B."/>
            <person name="Kim J.-G."/>
            <person name="Kim S."/>
            <person name="Oh Y.-L."/>
            <person name="Kong W.-S."/>
            <person name="Park H."/>
            <person name="Jeong J."/>
            <person name="Song E.-S."/>
        </authorList>
    </citation>
    <scope>NUCLEOTIDE SEQUENCE [LARGE SCALE GENOMIC DNA]</scope>
    <source>
        <strain evidence="1">51987-8</strain>
    </source>
</reference>
<dbReference type="OrthoDB" id="3365698at2759"/>
<organism evidence="1 2">
    <name type="scientific">Hypsizygus marmoreus</name>
    <name type="common">White beech mushroom</name>
    <name type="synonym">Agaricus marmoreus</name>
    <dbReference type="NCBI Taxonomy" id="39966"/>
    <lineage>
        <taxon>Eukaryota</taxon>
        <taxon>Fungi</taxon>
        <taxon>Dikarya</taxon>
        <taxon>Basidiomycota</taxon>
        <taxon>Agaricomycotina</taxon>
        <taxon>Agaricomycetes</taxon>
        <taxon>Agaricomycetidae</taxon>
        <taxon>Agaricales</taxon>
        <taxon>Tricholomatineae</taxon>
        <taxon>Lyophyllaceae</taxon>
        <taxon>Hypsizygus</taxon>
    </lineage>
</organism>
<dbReference type="InParanoid" id="A0A369K3R9"/>
<dbReference type="Gene3D" id="1.20.1280.50">
    <property type="match status" value="1"/>
</dbReference>
<gene>
    <name evidence="1" type="ORF">Hypma_004376</name>
</gene>
<dbReference type="EMBL" id="LUEZ02000017">
    <property type="protein sequence ID" value="RDB27285.1"/>
    <property type="molecule type" value="Genomic_DNA"/>
</dbReference>
<comment type="caution">
    <text evidence="1">The sequence shown here is derived from an EMBL/GenBank/DDBJ whole genome shotgun (WGS) entry which is preliminary data.</text>
</comment>
<accession>A0A369K3R9</accession>
<proteinExistence type="predicted"/>
<dbReference type="AlphaFoldDB" id="A0A369K3R9"/>
<evidence type="ECO:0000313" key="1">
    <source>
        <dbReference type="EMBL" id="RDB27285.1"/>
    </source>
</evidence>
<protein>
    <submittedName>
        <fullName evidence="1">Uncharacterized protein</fullName>
    </submittedName>
</protein>
<name>A0A369K3R9_HYPMA</name>
<keyword evidence="2" id="KW-1185">Reference proteome</keyword>
<evidence type="ECO:0000313" key="2">
    <source>
        <dbReference type="Proteomes" id="UP000076154"/>
    </source>
</evidence>
<sequence length="380" mass="42053">MGMNTSGKVQVHTRDGIRRVEDMGDDNTSVVVEGIPTEILSEIFKLTCASDNPSHSPQMTLSHVNRCWRSIICDMPELWTTIEIRQCDANVLQEVLHRSKGRLLNIDINLSNATSIRATIGTLKILKAEMGRCRSITMVASETTYKLVCGIFGDALSAPHLSSLELTSRHRIEGQECLFPYVTFNPRVLRHVLLDGVSIPLADFSGIETMAIKNLSAHWLPLSLGQNNVLHNITVFNTILTWRTNLVTPRLTDMTLDWQDISTVLVANWNAPALENLTISKASGAVWSSLMFYLTRNPQPAAFMGLKGLKLVNCDAVAMEDHLEVTPFMEAIRSLTSLEFVHTTPGLVLAYLRQCPQACPHLVNIQVDGDTILRPGVGSP</sequence>
<dbReference type="SUPFAM" id="SSF52047">
    <property type="entry name" value="RNI-like"/>
    <property type="match status" value="1"/>
</dbReference>
<dbReference type="Proteomes" id="UP000076154">
    <property type="component" value="Unassembled WGS sequence"/>
</dbReference>